<dbReference type="InterPro" id="IPR043502">
    <property type="entry name" value="DNA/RNA_pol_sf"/>
</dbReference>
<evidence type="ECO:0000313" key="12">
    <source>
        <dbReference type="Proteomes" id="UP000002358"/>
    </source>
</evidence>
<dbReference type="InterPro" id="IPR012337">
    <property type="entry name" value="RNaseH-like_sf"/>
</dbReference>
<feature type="region of interest" description="Disordered" evidence="8">
    <location>
        <begin position="1639"/>
        <end position="1661"/>
    </location>
</feature>
<dbReference type="Gene3D" id="3.30.70.270">
    <property type="match status" value="2"/>
</dbReference>
<evidence type="ECO:0000313" key="11">
    <source>
        <dbReference type="EnsemblMetazoa" id="XP_016844361"/>
    </source>
</evidence>
<protein>
    <recommendedName>
        <fullName evidence="1">RNA-directed DNA polymerase</fullName>
        <ecNumber evidence="1">2.7.7.49</ecNumber>
    </recommendedName>
</protein>
<feature type="compositionally biased region" description="Polar residues" evidence="8">
    <location>
        <begin position="111"/>
        <end position="138"/>
    </location>
</feature>
<dbReference type="Gene3D" id="1.10.340.70">
    <property type="match status" value="1"/>
</dbReference>
<keyword evidence="4" id="KW-0540">Nuclease</keyword>
<dbReference type="InterPro" id="IPR041373">
    <property type="entry name" value="RT_RNaseH"/>
</dbReference>
<dbReference type="CDD" id="cd09274">
    <property type="entry name" value="RNase_HI_RT_Ty3"/>
    <property type="match status" value="1"/>
</dbReference>
<feature type="domain" description="Reverse transcriptase" evidence="9">
    <location>
        <begin position="831"/>
        <end position="1012"/>
    </location>
</feature>
<dbReference type="FunFam" id="3.10.20.370:FF:000001">
    <property type="entry name" value="Retrovirus-related Pol polyprotein from transposon 17.6-like protein"/>
    <property type="match status" value="1"/>
</dbReference>
<dbReference type="Proteomes" id="UP000002358">
    <property type="component" value="Unassembled WGS sequence"/>
</dbReference>
<dbReference type="Pfam" id="PF00665">
    <property type="entry name" value="rve"/>
    <property type="match status" value="1"/>
</dbReference>
<feature type="compositionally biased region" description="Low complexity" evidence="8">
    <location>
        <begin position="83"/>
        <end position="100"/>
    </location>
</feature>
<evidence type="ECO:0000256" key="3">
    <source>
        <dbReference type="ARBA" id="ARBA00022695"/>
    </source>
</evidence>
<dbReference type="Gene3D" id="3.10.20.370">
    <property type="match status" value="1"/>
</dbReference>
<evidence type="ECO:0000256" key="8">
    <source>
        <dbReference type="SAM" id="MobiDB-lite"/>
    </source>
</evidence>
<dbReference type="SUPFAM" id="SSF50630">
    <property type="entry name" value="Acid proteases"/>
    <property type="match status" value="1"/>
</dbReference>
<dbReference type="OrthoDB" id="7692176at2759"/>
<dbReference type="PROSITE" id="PS50878">
    <property type="entry name" value="RT_POL"/>
    <property type="match status" value="1"/>
</dbReference>
<dbReference type="FunFam" id="3.30.70.270:FF:000026">
    <property type="entry name" value="Transposon Ty3-G Gag-Pol polyprotein"/>
    <property type="match status" value="1"/>
</dbReference>
<feature type="compositionally biased region" description="Basic and acidic residues" evidence="8">
    <location>
        <begin position="285"/>
        <end position="294"/>
    </location>
</feature>
<evidence type="ECO:0000259" key="9">
    <source>
        <dbReference type="PROSITE" id="PS50878"/>
    </source>
</evidence>
<keyword evidence="2" id="KW-0808">Transferase</keyword>
<feature type="region of interest" description="Disordered" evidence="8">
    <location>
        <begin position="83"/>
        <end position="177"/>
    </location>
</feature>
<feature type="compositionally biased region" description="Polar residues" evidence="8">
    <location>
        <begin position="164"/>
        <end position="177"/>
    </location>
</feature>
<dbReference type="PROSITE" id="PS50994">
    <property type="entry name" value="INTEGRASE"/>
    <property type="match status" value="1"/>
</dbReference>
<keyword evidence="12" id="KW-1185">Reference proteome</keyword>
<dbReference type="Gene3D" id="3.10.10.10">
    <property type="entry name" value="HIV Type 1 Reverse Transcriptase, subunit A, domain 1"/>
    <property type="match status" value="1"/>
</dbReference>
<dbReference type="EC" id="2.7.7.49" evidence="1"/>
<organism evidence="11 12">
    <name type="scientific">Nasonia vitripennis</name>
    <name type="common">Parasitic wasp</name>
    <dbReference type="NCBI Taxonomy" id="7425"/>
    <lineage>
        <taxon>Eukaryota</taxon>
        <taxon>Metazoa</taxon>
        <taxon>Ecdysozoa</taxon>
        <taxon>Arthropoda</taxon>
        <taxon>Hexapoda</taxon>
        <taxon>Insecta</taxon>
        <taxon>Pterygota</taxon>
        <taxon>Neoptera</taxon>
        <taxon>Endopterygota</taxon>
        <taxon>Hymenoptera</taxon>
        <taxon>Apocrita</taxon>
        <taxon>Proctotrupomorpha</taxon>
        <taxon>Chalcidoidea</taxon>
        <taxon>Pteromalidae</taxon>
        <taxon>Pteromalinae</taxon>
        <taxon>Nasonia</taxon>
    </lineage>
</organism>
<feature type="compositionally biased region" description="Low complexity" evidence="8">
    <location>
        <begin position="148"/>
        <end position="157"/>
    </location>
</feature>
<dbReference type="InterPro" id="IPR050951">
    <property type="entry name" value="Retrovirus_Pol_polyprotein"/>
</dbReference>
<dbReference type="GeneID" id="107981944"/>
<dbReference type="GO" id="GO:0003676">
    <property type="term" value="F:nucleic acid binding"/>
    <property type="evidence" value="ECO:0007669"/>
    <property type="project" value="InterPro"/>
</dbReference>
<dbReference type="GO" id="GO:0003964">
    <property type="term" value="F:RNA-directed DNA polymerase activity"/>
    <property type="evidence" value="ECO:0007669"/>
    <property type="project" value="UniProtKB-KW"/>
</dbReference>
<dbReference type="Pfam" id="PF17917">
    <property type="entry name" value="RT_RNaseH"/>
    <property type="match status" value="1"/>
</dbReference>
<keyword evidence="3" id="KW-0548">Nucleotidyltransferase</keyword>
<dbReference type="Gene3D" id="3.30.420.10">
    <property type="entry name" value="Ribonuclease H-like superfamily/Ribonuclease H"/>
    <property type="match status" value="1"/>
</dbReference>
<feature type="compositionally biased region" description="Polar residues" evidence="8">
    <location>
        <begin position="1649"/>
        <end position="1661"/>
    </location>
</feature>
<dbReference type="Gene3D" id="2.40.70.10">
    <property type="entry name" value="Acid Proteases"/>
    <property type="match status" value="1"/>
</dbReference>
<keyword evidence="5" id="KW-0255">Endonuclease</keyword>
<dbReference type="RefSeq" id="XP_016844361.3">
    <property type="nucleotide sequence ID" value="XM_016988872.3"/>
</dbReference>
<evidence type="ECO:0000256" key="2">
    <source>
        <dbReference type="ARBA" id="ARBA00022679"/>
    </source>
</evidence>
<dbReference type="KEGG" id="nvi:107981944"/>
<dbReference type="GO" id="GO:0015074">
    <property type="term" value="P:DNA integration"/>
    <property type="evidence" value="ECO:0007669"/>
    <property type="project" value="InterPro"/>
</dbReference>
<dbReference type="Pfam" id="PF17921">
    <property type="entry name" value="Integrase_H2C2"/>
    <property type="match status" value="1"/>
</dbReference>
<feature type="compositionally biased region" description="Basic and acidic residues" evidence="8">
    <location>
        <begin position="308"/>
        <end position="317"/>
    </location>
</feature>
<feature type="compositionally biased region" description="Basic and acidic residues" evidence="8">
    <location>
        <begin position="353"/>
        <end position="363"/>
    </location>
</feature>
<dbReference type="SUPFAM" id="SSF56672">
    <property type="entry name" value="DNA/RNA polymerases"/>
    <property type="match status" value="1"/>
</dbReference>
<dbReference type="CDD" id="cd01647">
    <property type="entry name" value="RT_LTR"/>
    <property type="match status" value="1"/>
</dbReference>
<keyword evidence="6" id="KW-0378">Hydrolase</keyword>
<proteinExistence type="predicted"/>
<dbReference type="SUPFAM" id="SSF53098">
    <property type="entry name" value="Ribonuclease H-like"/>
    <property type="match status" value="1"/>
</dbReference>
<feature type="region of interest" description="Disordered" evidence="8">
    <location>
        <begin position="274"/>
        <end position="463"/>
    </location>
</feature>
<feature type="compositionally biased region" description="Polar residues" evidence="8">
    <location>
        <begin position="412"/>
        <end position="425"/>
    </location>
</feature>
<dbReference type="SMR" id="A0A7M7IUG9"/>
<dbReference type="FunFam" id="1.10.340.70:FF:000001">
    <property type="entry name" value="Retrovirus-related Pol polyprotein from transposon gypsy-like Protein"/>
    <property type="match status" value="1"/>
</dbReference>
<dbReference type="InterPro" id="IPR041588">
    <property type="entry name" value="Integrase_H2C2"/>
</dbReference>
<sequence>MRLKDQLTLLTERLRPEYRRAIRRKKIESYEDVKRYCRTLEEEMERDAMYTPPPTVEKSRFPAAAWTPTPKAKVAAAKEVEEAAGVTDANSNKQNINNNNKNKKQKQQQNPPVVTSASITDQPVNNNSTSEPKQTNNGPPVWRPVNVQSQRQTQQSQGRADASDATQSQPLSRYNNRGSTPFVGACYHCQQVGHRASAFPTPGPDPVSSLRPIRHYLPKLWKLRYLSNDVGKWQRGGIPGADATRNSTITASYVVVKTPSSVTPLSEVVEVLGGGGSGRGPLSTEVKEEKEKLLPKANATRWPNNSTETKEEKEKLLPKANATRWPNNSTETKEEKEKLLPKANATRWPDNSTETREEKEKSRPNANVTRWPNNRDEVEEENRVAAGEAVLNSSSNEEDSVSRPWRNELQSKVHYSQFETQNEWNKPTPLTLDSSSESDGSLVDERVKNNRSQTSANLNASKTRGLTLEQGTLYSQECINKVRQRVASREENEKTVVGKECEIEPLKVEKSEKRVSFELESEQSDLSDDSDLVEVSGTWEDTPTQVKREKIIELIEEEEDFEKLSKIELAVEQLQSTDIAAENQSLPETKEIAEQKKPIPPDPNVDYVSPPIQISDEVEHQAPTAAVITDNRNYMQVVLSGTTYRALFDPGAVITLVGPRVAEKFENRLIAAKTSIQAITGELSPVMGYLQINIELDGIDATITARAVKEIGHDVVFGRDFCEIFKIDTDHRGWWRANGGIWRRFNSQNPSENDKVFAECAGITKLDEDERRQIEEIVDGTLPEYSPDVLGFTDLTEHHISLTCDTPVRQKFRRRSPKKIESIQKGAKELERLGIIERSASDFVSQVVMVPKQGTDEERLCVDFTDVNKFTKKDGYPLPQMDAILDRLRCARYLSKIDLRQAYFQIKMEESSKKYTAFAVPGYGLWQFTRMPFGLINAPMTLQRLVDTLFGPEDTPQIFGYLDDIVIATDSFEEQKIKVRYVLQKLISAGLTINPKKCQFCVSQIKYLGFVLDKDGLRTDPDKVAPVLNCPAPCNVRELRRVLGMIGWYARFIENSSETKIPLVKLLRKDQKWTWGDEQQQAFEKLKKALTVAPVLARPDFNKPFCIQCDASNAAIGAVLTQEFDDGEHPIVYVSRVLTAAEKNYTTTERECLALVWAIKKLRPYVEGYHFTVITDHSALRWLRSLKEPSGRLARWALEVQQWDFDIIHRRGANHRVPDALSRMLEPELAAVAEISDPWYLRRFKEVEEFPNKFPQWRVEDGRLYRFKRDPLLDPITHSDEAWKLVIPAEQREKVMTVAHVEVTAGHMGIEKTYDRIAREYFWPGMYHDVHSFITACPVCQRYKVSQQGPQGLIGKRIVEKPWTVVAADMMEFPRSKGQNKYLLVFHDLFTRWVEVKPLRKADGKSVARAFEELVLFRWETPEYLLTDNGTEFLNKHVAETLKEYGVTHVTTPPYHPQANPVERSNRTLKTMIAMFAESHRDWDKHVHELRHAMNTAVQSTLKTSPAFLNFGRHPSPVKSLRTEIEGRGPKLQLDPAVWQDRMKRLDALRELVAKFIDNARNKQGETYNRRRRLTNFAVGDMVLRRTHYQSKAAESFSAKIAPKFEGPFRITEQKSPTVYILEAEEGNSRKIAKAHVSDLKRYLPPRNPKTNSPNPDPTSR</sequence>
<dbReference type="EnsemblMetazoa" id="XM_016988872">
    <property type="protein sequence ID" value="XP_016844361"/>
    <property type="gene ID" value="LOC107981944"/>
</dbReference>
<dbReference type="CDD" id="cd00303">
    <property type="entry name" value="retropepsin_like"/>
    <property type="match status" value="1"/>
</dbReference>
<feature type="domain" description="Integrase catalytic" evidence="10">
    <location>
        <begin position="1358"/>
        <end position="1538"/>
    </location>
</feature>
<feature type="compositionally biased region" description="Basic and acidic residues" evidence="8">
    <location>
        <begin position="331"/>
        <end position="340"/>
    </location>
</feature>
<reference evidence="11" key="1">
    <citation type="submission" date="2021-01" db="UniProtKB">
        <authorList>
            <consortium name="EnsemblMetazoa"/>
        </authorList>
    </citation>
    <scope>IDENTIFICATION</scope>
</reference>
<evidence type="ECO:0000256" key="6">
    <source>
        <dbReference type="ARBA" id="ARBA00022801"/>
    </source>
</evidence>
<feature type="region of interest" description="Disordered" evidence="8">
    <location>
        <begin position="48"/>
        <end position="68"/>
    </location>
</feature>
<feature type="compositionally biased region" description="Polar residues" evidence="8">
    <location>
        <begin position="450"/>
        <end position="463"/>
    </location>
</feature>
<evidence type="ECO:0000256" key="5">
    <source>
        <dbReference type="ARBA" id="ARBA00022759"/>
    </source>
</evidence>
<accession>A0A7M7IUG9</accession>
<dbReference type="InterPro" id="IPR001584">
    <property type="entry name" value="Integrase_cat-core"/>
</dbReference>
<dbReference type="InterPro" id="IPR000477">
    <property type="entry name" value="RT_dom"/>
</dbReference>
<evidence type="ECO:0000259" key="10">
    <source>
        <dbReference type="PROSITE" id="PS50994"/>
    </source>
</evidence>
<dbReference type="InterPro" id="IPR036397">
    <property type="entry name" value="RNaseH_sf"/>
</dbReference>
<dbReference type="InterPro" id="IPR021109">
    <property type="entry name" value="Peptidase_aspartic_dom_sf"/>
</dbReference>
<name>A0A7M7IUG9_NASVI</name>
<dbReference type="Pfam" id="PF00078">
    <property type="entry name" value="RVT_1"/>
    <property type="match status" value="1"/>
</dbReference>
<dbReference type="GO" id="GO:0016787">
    <property type="term" value="F:hydrolase activity"/>
    <property type="evidence" value="ECO:0007669"/>
    <property type="project" value="UniProtKB-KW"/>
</dbReference>
<dbReference type="PANTHER" id="PTHR37984:SF5">
    <property type="entry name" value="PROTEIN NYNRIN-LIKE"/>
    <property type="match status" value="1"/>
</dbReference>
<evidence type="ECO:0000256" key="4">
    <source>
        <dbReference type="ARBA" id="ARBA00022722"/>
    </source>
</evidence>
<evidence type="ECO:0000256" key="7">
    <source>
        <dbReference type="ARBA" id="ARBA00022918"/>
    </source>
</evidence>
<dbReference type="GO" id="GO:0042575">
    <property type="term" value="C:DNA polymerase complex"/>
    <property type="evidence" value="ECO:0007669"/>
    <property type="project" value="UniProtKB-ARBA"/>
</dbReference>
<evidence type="ECO:0000256" key="1">
    <source>
        <dbReference type="ARBA" id="ARBA00012493"/>
    </source>
</evidence>
<dbReference type="GO" id="GO:0004519">
    <property type="term" value="F:endonuclease activity"/>
    <property type="evidence" value="ECO:0007669"/>
    <property type="project" value="UniProtKB-KW"/>
</dbReference>
<dbReference type="PANTHER" id="PTHR37984">
    <property type="entry name" value="PROTEIN CBG26694"/>
    <property type="match status" value="1"/>
</dbReference>
<dbReference type="InParanoid" id="A0A7M7IUG9"/>
<keyword evidence="7" id="KW-0695">RNA-directed DNA polymerase</keyword>
<dbReference type="InterPro" id="IPR043128">
    <property type="entry name" value="Rev_trsase/Diguanyl_cyclase"/>
</dbReference>